<feature type="region of interest" description="Disordered" evidence="1">
    <location>
        <begin position="33"/>
        <end position="65"/>
    </location>
</feature>
<accession>A0ABQ4AWZ2</accession>
<proteinExistence type="predicted"/>
<keyword evidence="3" id="KW-1185">Reference proteome</keyword>
<evidence type="ECO:0000313" key="2">
    <source>
        <dbReference type="EMBL" id="GIE45551.1"/>
    </source>
</evidence>
<protein>
    <recommendedName>
        <fullName evidence="4">Secreted protein</fullName>
    </recommendedName>
</protein>
<name>A0ABQ4AWZ2_9ACTN</name>
<gene>
    <name evidence="2" type="ORF">Alo02nite_84490</name>
</gene>
<organism evidence="2 3">
    <name type="scientific">Actinoplanes lobatus</name>
    <dbReference type="NCBI Taxonomy" id="113568"/>
    <lineage>
        <taxon>Bacteria</taxon>
        <taxon>Bacillati</taxon>
        <taxon>Actinomycetota</taxon>
        <taxon>Actinomycetes</taxon>
        <taxon>Micromonosporales</taxon>
        <taxon>Micromonosporaceae</taxon>
        <taxon>Actinoplanes</taxon>
    </lineage>
</organism>
<sequence>MGLDAPDEEDPLMRSAILAVLTGGVLLGSAACGSDPKPTSAPQPVTSARIEATPTASPSAPDYSADNDVVCRRLDKAFTTGFGDFGKAIGKMIAYKEAKDKAGAAAAEKTAAAELQAVATEIRKQVATAKNPDLKASAIVSVGKIETSAKNRDYIEKIKTTKDLDKNLKIQIAEWLNPVAGYCAIS</sequence>
<reference evidence="2 3" key="1">
    <citation type="submission" date="2021-01" db="EMBL/GenBank/DDBJ databases">
        <title>Whole genome shotgun sequence of Actinoplanes lobatus NBRC 12513.</title>
        <authorList>
            <person name="Komaki H."/>
            <person name="Tamura T."/>
        </authorList>
    </citation>
    <scope>NUCLEOTIDE SEQUENCE [LARGE SCALE GENOMIC DNA]</scope>
    <source>
        <strain evidence="2 3">NBRC 12513</strain>
    </source>
</reference>
<evidence type="ECO:0000256" key="1">
    <source>
        <dbReference type="SAM" id="MobiDB-lite"/>
    </source>
</evidence>
<dbReference type="EMBL" id="BOMP01000166">
    <property type="protein sequence ID" value="GIE45551.1"/>
    <property type="molecule type" value="Genomic_DNA"/>
</dbReference>
<dbReference type="Proteomes" id="UP000631312">
    <property type="component" value="Unassembled WGS sequence"/>
</dbReference>
<comment type="caution">
    <text evidence="2">The sequence shown here is derived from an EMBL/GenBank/DDBJ whole genome shotgun (WGS) entry which is preliminary data.</text>
</comment>
<evidence type="ECO:0008006" key="4">
    <source>
        <dbReference type="Google" id="ProtNLM"/>
    </source>
</evidence>
<evidence type="ECO:0000313" key="3">
    <source>
        <dbReference type="Proteomes" id="UP000631312"/>
    </source>
</evidence>